<proteinExistence type="predicted"/>
<dbReference type="Proteomes" id="UP000007076">
    <property type="component" value="Chromosome"/>
</dbReference>
<sequence>MTAKTHRTRLAKALAKTRPVSYQKALAHVVACGDAGLLPARLDQDGMSQALAVLERHLDTPAVVESGPAARSAVGPAAVPSARKPPMSKDPRCVALSDALLPVLESTSPEGAGGYGGSLQANLSPAEAEALGGLPLIRAALRRAARRLGWRVQTVGHESEHVVVVFIHDTREAPAEFAEALERDRHRQGREAAERMDRFYDGRDVRELGPGPVDRQSALFRTAARAVLSRQA</sequence>
<dbReference type="eggNOG" id="ENOG5031VKE">
    <property type="taxonomic scope" value="Bacteria"/>
</dbReference>
<protein>
    <submittedName>
        <fullName evidence="1">Uncharacterized protein</fullName>
    </submittedName>
</protein>
<dbReference type="RefSeq" id="WP_014133184.1">
    <property type="nucleotide sequence ID" value="NC_016109.1"/>
</dbReference>
<dbReference type="KEGG" id="ksk:KSE_00080t"/>
<accession>E4MYW8</accession>
<dbReference type="EMBL" id="AP010968">
    <property type="protein sequence ID" value="BAJ25861.1"/>
    <property type="molecule type" value="Genomic_DNA"/>
</dbReference>
<organism evidence="1 3">
    <name type="scientific">Kitasatospora setae (strain ATCC 33774 / DSM 43861 / JCM 3304 / KCC A-0304 / NBRC 14216 / KM-6054)</name>
    <name type="common">Streptomyces setae</name>
    <dbReference type="NCBI Taxonomy" id="452652"/>
    <lineage>
        <taxon>Bacteria</taxon>
        <taxon>Bacillati</taxon>
        <taxon>Actinomycetota</taxon>
        <taxon>Actinomycetes</taxon>
        <taxon>Kitasatosporales</taxon>
        <taxon>Streptomycetaceae</taxon>
        <taxon>Kitasatospora</taxon>
    </lineage>
</organism>
<reference evidence="1 3" key="1">
    <citation type="journal article" date="2010" name="DNA Res.">
        <title>Genome sequence of Kitasatospora setae NBRC 14216T: an evolutionary snapshot of the family Streptomycetaceae.</title>
        <authorList>
            <person name="Ichikawa N."/>
            <person name="Oguchi A."/>
            <person name="Ikeda H."/>
            <person name="Ishikawa J."/>
            <person name="Kitani S."/>
            <person name="Watanabe Y."/>
            <person name="Nakamura S."/>
            <person name="Katano Y."/>
            <person name="Kishi E."/>
            <person name="Sasagawa M."/>
            <person name="Ankai A."/>
            <person name="Fukui S."/>
            <person name="Hashimoto Y."/>
            <person name="Kamata S."/>
            <person name="Otoguro M."/>
            <person name="Tanikawa S."/>
            <person name="Nihira T."/>
            <person name="Horinouchi S."/>
            <person name="Ohnishi Y."/>
            <person name="Hayakawa M."/>
            <person name="Kuzuyama T."/>
            <person name="Arisawa A."/>
            <person name="Nomoto F."/>
            <person name="Miura H."/>
            <person name="Takahashi Y."/>
            <person name="Fujita N."/>
        </authorList>
    </citation>
    <scope>NUCLEOTIDE SEQUENCE [LARGE SCALE GENOMIC DNA]</scope>
    <source>
        <strain evidence="3">ATCC 33774 / DSM 43861 / JCM 3304 / KCC A-0304 / NBRC 14216 / KM-6054</strain>
        <strain evidence="1">KM-6054</strain>
    </source>
</reference>
<gene>
    <name evidence="1" type="ordered locus">KSE_00080t</name>
    <name evidence="2" type="ordered locus">KSE_76660t</name>
</gene>
<dbReference type="AlphaFoldDB" id="E4MYW8"/>
<evidence type="ECO:0000313" key="3">
    <source>
        <dbReference type="Proteomes" id="UP000007076"/>
    </source>
</evidence>
<dbReference type="HOGENOM" id="CLU_1193549_0_0_11"/>
<keyword evidence="3" id="KW-1185">Reference proteome</keyword>
<dbReference type="EMBL" id="AP010968">
    <property type="protein sequence ID" value="BAJ33417.1"/>
    <property type="molecule type" value="Genomic_DNA"/>
</dbReference>
<evidence type="ECO:0000313" key="2">
    <source>
        <dbReference type="EMBL" id="BAJ33417.1"/>
    </source>
</evidence>
<evidence type="ECO:0000313" key="1">
    <source>
        <dbReference type="EMBL" id="BAJ25861.1"/>
    </source>
</evidence>
<name>E4MYW8_KITSK</name>
<dbReference type="KEGG" id="ksk:KSE_76660t"/>